<keyword evidence="2" id="KW-1185">Reference proteome</keyword>
<name>A0ABS7JMS3_9HELI</name>
<evidence type="ECO:0000313" key="2">
    <source>
        <dbReference type="Proteomes" id="UP000700059"/>
    </source>
</evidence>
<dbReference type="Proteomes" id="UP000700059">
    <property type="component" value="Unassembled WGS sequence"/>
</dbReference>
<evidence type="ECO:0008006" key="3">
    <source>
        <dbReference type="Google" id="ProtNLM"/>
    </source>
</evidence>
<accession>A0ABS7JMS3</accession>
<gene>
    <name evidence="1" type="ORF">K4G57_04345</name>
</gene>
<evidence type="ECO:0000313" key="1">
    <source>
        <dbReference type="EMBL" id="MBX7490696.1"/>
    </source>
</evidence>
<protein>
    <recommendedName>
        <fullName evidence="3">SGNH/GDSL hydrolase family protein</fullName>
    </recommendedName>
</protein>
<comment type="caution">
    <text evidence="1">The sequence shown here is derived from an EMBL/GenBank/DDBJ whole genome shotgun (WGS) entry which is preliminary data.</text>
</comment>
<dbReference type="RefSeq" id="WP_221561810.1">
    <property type="nucleotide sequence ID" value="NZ_JAIGYQ010000005.1"/>
</dbReference>
<sequence>MGNVVLLGGSNSRLENGLQKGIREGIDKFNLQNNKNRQLSFFNFAVGATTHIQNFYTLKRERNKEIFENAELIITESNVNETIGNGDGRERINFNCIYRNLNWYYKELHVLKKKILVILLPTCHMWNDKVINAIHKKLALKFGFNCIDMQEYVDNYRLNEFIKSLDWAHVLQRIMCEFGKNIISNLESFKLSNSLHISNDNPKFIVCTPKEMELISGTLEENIAQNNVFYETTYQLKEGETILKFNQTFQGFTLIGIHTWNHTADTHAKLINYSSLEISNSKKSIVKETNALNTIVEVHSFFQLDGETFVKINHNQKEGREFYHLAQSWVRDSKRLPFCDLVAFFLASADGNYYEEVVDFNALRNENIEIPSGYNHNSVIPPIEVYKEIIDEYCLITDSRKLKPLRDQINALNAKLDSPPTKKQILEIQNLEWELKMKKLQTKKFAKDLKLKVNFDDLIPKTIVIDRNTARFRIHNHLSYKLGDAMIKNSKSLLGYIKMPFVLWAIVIVHKHQKQFNQSLKFPQLESYPDYKEAIKEKDCFTYKLGKAFIKANNTSFIGGGGGYIKLLFDIRKLVREFKQKKEKLSI</sequence>
<organism evidence="1 2">
    <name type="scientific">Helicobacter turcicus</name>
    <dbReference type="NCBI Taxonomy" id="2867412"/>
    <lineage>
        <taxon>Bacteria</taxon>
        <taxon>Pseudomonadati</taxon>
        <taxon>Campylobacterota</taxon>
        <taxon>Epsilonproteobacteria</taxon>
        <taxon>Campylobacterales</taxon>
        <taxon>Helicobacteraceae</taxon>
        <taxon>Helicobacter</taxon>
    </lineage>
</organism>
<proteinExistence type="predicted"/>
<reference evidence="1 2" key="1">
    <citation type="submission" date="2021-08" db="EMBL/GenBank/DDBJ databases">
        <title>Helicobacter spp. isolated from feces of Anatolian Ground Squirrel (Spermophilus xanthoprymnus) in Turkey.</title>
        <authorList>
            <person name="Aydin F."/>
            <person name="Abay S."/>
            <person name="Kayman T."/>
            <person name="Karakaya E."/>
            <person name="Saticioglu I.B."/>
        </authorList>
    </citation>
    <scope>NUCLEOTIDE SEQUENCE [LARGE SCALE GENOMIC DNA]</scope>
    <source>
        <strain evidence="1 2">Faydin-H70</strain>
    </source>
</reference>
<dbReference type="EMBL" id="JAIGYQ010000005">
    <property type="protein sequence ID" value="MBX7490696.1"/>
    <property type="molecule type" value="Genomic_DNA"/>
</dbReference>